<dbReference type="GO" id="GO:0005506">
    <property type="term" value="F:iron ion binding"/>
    <property type="evidence" value="ECO:0007669"/>
    <property type="project" value="InterPro"/>
</dbReference>
<evidence type="ECO:0000256" key="2">
    <source>
        <dbReference type="ARBA" id="ARBA00022448"/>
    </source>
</evidence>
<evidence type="ECO:0000256" key="7">
    <source>
        <dbReference type="ARBA" id="ARBA00031244"/>
    </source>
</evidence>
<dbReference type="PRINTS" id="PR00606">
    <property type="entry name" value="CYTCHROMECID"/>
</dbReference>
<evidence type="ECO:0000256" key="8">
    <source>
        <dbReference type="PIRSR" id="PIRSR602324-1"/>
    </source>
</evidence>
<sequence length="211" mass="22613">MKLLIAQTAGLIALCVVAVFAAAEPLSIKLPTETAKLRPSSLPGYALATQKCQICHSVDYIEYQPPGMIESQWVAEVRKMQHAYAAPITDDEINRIGAYLAASYSGKQAQEVGLQPSTAPVPSTQGATMTDVTTLLDQNSCLNCHAIDKKLVGPSYRDVAARYKNDPKAVDTLADRMGKGSSGRWGGIPMPPFPALTPDELKSLAVFVLSH</sequence>
<organism evidence="10 11">
    <name type="scientific">Candidatus Methylumidiphilus alinenensis</name>
    <dbReference type="NCBI Taxonomy" id="2202197"/>
    <lineage>
        <taxon>Bacteria</taxon>
        <taxon>Pseudomonadati</taxon>
        <taxon>Pseudomonadota</taxon>
        <taxon>Gammaproteobacteria</taxon>
        <taxon>Methylococcales</taxon>
        <taxon>Candidatus Methylumidiphilus</taxon>
    </lineage>
</organism>
<name>A0A2W4QLF2_9GAMM</name>
<comment type="caution">
    <text evidence="10">The sequence shown here is derived from an EMBL/GenBank/DDBJ whole genome shotgun (WGS) entry which is preliminary data.</text>
</comment>
<evidence type="ECO:0000256" key="1">
    <source>
        <dbReference type="ARBA" id="ARBA00021020"/>
    </source>
</evidence>
<dbReference type="GO" id="GO:0020037">
    <property type="term" value="F:heme binding"/>
    <property type="evidence" value="ECO:0007669"/>
    <property type="project" value="InterPro"/>
</dbReference>
<evidence type="ECO:0000259" key="9">
    <source>
        <dbReference type="PROSITE" id="PS51007"/>
    </source>
</evidence>
<dbReference type="Gene3D" id="1.10.760.10">
    <property type="entry name" value="Cytochrome c-like domain"/>
    <property type="match status" value="2"/>
</dbReference>
<dbReference type="Proteomes" id="UP000249396">
    <property type="component" value="Unassembled WGS sequence"/>
</dbReference>
<keyword evidence="2" id="KW-0813">Transport</keyword>
<dbReference type="InterPro" id="IPR009056">
    <property type="entry name" value="Cyt_c-like_dom"/>
</dbReference>
<evidence type="ECO:0000256" key="4">
    <source>
        <dbReference type="ARBA" id="ARBA00022723"/>
    </source>
</evidence>
<dbReference type="GO" id="GO:0009055">
    <property type="term" value="F:electron transfer activity"/>
    <property type="evidence" value="ECO:0007669"/>
    <property type="project" value="InterPro"/>
</dbReference>
<keyword evidence="3 8" id="KW-0349">Heme</keyword>
<dbReference type="Pfam" id="PF00034">
    <property type="entry name" value="Cytochrom_C"/>
    <property type="match status" value="1"/>
</dbReference>
<keyword evidence="6 8" id="KW-0408">Iron</keyword>
<accession>A0A2W4QLF2</accession>
<dbReference type="SUPFAM" id="SSF46626">
    <property type="entry name" value="Cytochrome c"/>
    <property type="match status" value="2"/>
</dbReference>
<evidence type="ECO:0000256" key="3">
    <source>
        <dbReference type="ARBA" id="ARBA00022617"/>
    </source>
</evidence>
<keyword evidence="4 8" id="KW-0479">Metal-binding</keyword>
<dbReference type="EMBL" id="QJPH01000592">
    <property type="protein sequence ID" value="PZN68898.1"/>
    <property type="molecule type" value="Genomic_DNA"/>
</dbReference>
<reference evidence="10 11" key="1">
    <citation type="journal article" date="2018" name="Aquat. Microb. Ecol.">
        <title>Gammaproteobacterial methanotrophs dominate.</title>
        <authorList>
            <person name="Rissanen A.J."/>
            <person name="Saarenheimo J."/>
            <person name="Tiirola M."/>
            <person name="Peura S."/>
            <person name="Aalto S.L."/>
            <person name="Karvinen A."/>
            <person name="Nykanen H."/>
        </authorList>
    </citation>
    <scope>NUCLEOTIDE SEQUENCE [LARGE SCALE GENOMIC DNA]</scope>
    <source>
        <strain evidence="10">AMbin10</strain>
    </source>
</reference>
<feature type="binding site" description="covalent" evidence="8">
    <location>
        <position position="145"/>
    </location>
    <ligand>
        <name>heme c</name>
        <dbReference type="ChEBI" id="CHEBI:61717"/>
    </ligand>
</feature>
<gene>
    <name evidence="10" type="ORF">DM484_30785</name>
</gene>
<evidence type="ECO:0000313" key="10">
    <source>
        <dbReference type="EMBL" id="PZN68898.1"/>
    </source>
</evidence>
<proteinExistence type="predicted"/>
<feature type="binding site" description="covalent" evidence="8">
    <location>
        <position position="190"/>
    </location>
    <ligand>
        <name>heme c</name>
        <dbReference type="ChEBI" id="CHEBI:61717"/>
    </ligand>
</feature>
<dbReference type="InterPro" id="IPR002324">
    <property type="entry name" value="Cyt_c_ID"/>
</dbReference>
<evidence type="ECO:0000313" key="11">
    <source>
        <dbReference type="Proteomes" id="UP000249396"/>
    </source>
</evidence>
<feature type="binding site" description="covalent" evidence="8">
    <location>
        <position position="141"/>
    </location>
    <ligand>
        <name>heme c</name>
        <dbReference type="ChEBI" id="CHEBI:61717"/>
    </ligand>
</feature>
<dbReference type="AlphaFoldDB" id="A0A2W4QLF2"/>
<feature type="domain" description="Cytochrome c" evidence="9">
    <location>
        <begin position="121"/>
        <end position="211"/>
    </location>
</feature>
<dbReference type="PROSITE" id="PS51007">
    <property type="entry name" value="CYTC"/>
    <property type="match status" value="1"/>
</dbReference>
<evidence type="ECO:0000256" key="5">
    <source>
        <dbReference type="ARBA" id="ARBA00022982"/>
    </source>
</evidence>
<evidence type="ECO:0000256" key="6">
    <source>
        <dbReference type="ARBA" id="ARBA00023004"/>
    </source>
</evidence>
<protein>
    <recommendedName>
        <fullName evidence="1">Cytochrome c-551</fullName>
    </recommendedName>
    <alternativeName>
        <fullName evidence="7">Cytochrome c551</fullName>
    </alternativeName>
</protein>
<keyword evidence="5" id="KW-0249">Electron transport</keyword>
<dbReference type="InterPro" id="IPR036909">
    <property type="entry name" value="Cyt_c-like_dom_sf"/>
</dbReference>
<comment type="PTM">
    <text evidence="8">Binds 1 heme c group covalently per subunit.</text>
</comment>